<evidence type="ECO:0000259" key="1">
    <source>
        <dbReference type="Pfam" id="PF01850"/>
    </source>
</evidence>
<gene>
    <name evidence="2" type="ORF">THII_2385</name>
</gene>
<dbReference type="Proteomes" id="UP000031623">
    <property type="component" value="Chromosome"/>
</dbReference>
<dbReference type="KEGG" id="tig:THII_2385"/>
<name>A0A090ALI2_9GAMM</name>
<organism evidence="2 3">
    <name type="scientific">Thioploca ingrica</name>
    <dbReference type="NCBI Taxonomy" id="40754"/>
    <lineage>
        <taxon>Bacteria</taxon>
        <taxon>Pseudomonadati</taxon>
        <taxon>Pseudomonadota</taxon>
        <taxon>Gammaproteobacteria</taxon>
        <taxon>Thiotrichales</taxon>
        <taxon>Thiotrichaceae</taxon>
        <taxon>Thioploca</taxon>
    </lineage>
</organism>
<sequence>MKFLIDTHTFLWFVSGSVELSQVAREHIENGYHDIYISIASLWEISIKSAIGRLPILGEYETVIDDVIDNEIEILPINFSHTLTQYKLPFYHRDPFDRIIVSQAIIENMNLISCDTIFDVYLENRSIKRIW</sequence>
<protein>
    <submittedName>
        <fullName evidence="2">PilT-like protein</fullName>
    </submittedName>
</protein>
<dbReference type="InterPro" id="IPR041705">
    <property type="entry name" value="PIN_Sll0205"/>
</dbReference>
<proteinExistence type="predicted"/>
<evidence type="ECO:0000313" key="2">
    <source>
        <dbReference type="EMBL" id="BAP56682.1"/>
    </source>
</evidence>
<dbReference type="InterPro" id="IPR002716">
    <property type="entry name" value="PIN_dom"/>
</dbReference>
<evidence type="ECO:0000313" key="3">
    <source>
        <dbReference type="Proteomes" id="UP000031623"/>
    </source>
</evidence>
<dbReference type="EMBL" id="AP014633">
    <property type="protein sequence ID" value="BAP56682.1"/>
    <property type="molecule type" value="Genomic_DNA"/>
</dbReference>
<dbReference type="HOGENOM" id="CLU_129890_0_1_6"/>
<dbReference type="Pfam" id="PF01850">
    <property type="entry name" value="PIN"/>
    <property type="match status" value="1"/>
</dbReference>
<dbReference type="CDD" id="cd09872">
    <property type="entry name" value="PIN_Sll0205-like"/>
    <property type="match status" value="1"/>
</dbReference>
<reference evidence="2 3" key="1">
    <citation type="journal article" date="2014" name="ISME J.">
        <title>Ecophysiology of Thioploca ingrica as revealed by the complete genome sequence supplemented with proteomic evidence.</title>
        <authorList>
            <person name="Kojima H."/>
            <person name="Ogura Y."/>
            <person name="Yamamoto N."/>
            <person name="Togashi T."/>
            <person name="Mori H."/>
            <person name="Watanabe T."/>
            <person name="Nemoto F."/>
            <person name="Kurokawa K."/>
            <person name="Hayashi T."/>
            <person name="Fukui M."/>
        </authorList>
    </citation>
    <scope>NUCLEOTIDE SEQUENCE [LARGE SCALE GENOMIC DNA]</scope>
</reference>
<dbReference type="InterPro" id="IPR052919">
    <property type="entry name" value="TA_system_RNase"/>
</dbReference>
<dbReference type="AlphaFoldDB" id="A0A090ALI2"/>
<dbReference type="PANTHER" id="PTHR36173:SF2">
    <property type="entry name" value="RIBONUCLEASE VAPC16"/>
    <property type="match status" value="1"/>
</dbReference>
<accession>A0A090ALI2</accession>
<dbReference type="Gene3D" id="3.40.50.1010">
    <property type="entry name" value="5'-nuclease"/>
    <property type="match status" value="1"/>
</dbReference>
<dbReference type="STRING" id="40754.THII_2385"/>
<feature type="domain" description="PIN" evidence="1">
    <location>
        <begin position="4"/>
        <end position="119"/>
    </location>
</feature>
<dbReference type="PANTHER" id="PTHR36173">
    <property type="entry name" value="RIBONUCLEASE VAPC16-RELATED"/>
    <property type="match status" value="1"/>
</dbReference>
<dbReference type="SUPFAM" id="SSF88723">
    <property type="entry name" value="PIN domain-like"/>
    <property type="match status" value="1"/>
</dbReference>
<dbReference type="InterPro" id="IPR029060">
    <property type="entry name" value="PIN-like_dom_sf"/>
</dbReference>
<keyword evidence="3" id="KW-1185">Reference proteome</keyword>
<dbReference type="OrthoDB" id="9798990at2"/>